<evidence type="ECO:0000256" key="1">
    <source>
        <dbReference type="ARBA" id="ARBA00004477"/>
    </source>
</evidence>
<comment type="pathway">
    <text evidence="2">Carbohydrate biosynthesis; gluconeogenesis.</text>
</comment>
<dbReference type="PIRSF" id="PIRSF000905">
    <property type="entry name" value="Glucose-6-phosphatase"/>
    <property type="match status" value="1"/>
</dbReference>
<evidence type="ECO:0000256" key="3">
    <source>
        <dbReference type="ARBA" id="ARBA00009266"/>
    </source>
</evidence>
<accession>A0A210QZ82</accession>
<dbReference type="InterPro" id="IPR016275">
    <property type="entry name" value="Glucose-6-phosphatase"/>
</dbReference>
<evidence type="ECO:0000256" key="7">
    <source>
        <dbReference type="ARBA" id="ARBA00022801"/>
    </source>
</evidence>
<evidence type="ECO:0000256" key="2">
    <source>
        <dbReference type="ARBA" id="ARBA00004742"/>
    </source>
</evidence>
<evidence type="ECO:0000256" key="4">
    <source>
        <dbReference type="ARBA" id="ARBA00012634"/>
    </source>
</evidence>
<evidence type="ECO:0000256" key="6">
    <source>
        <dbReference type="ARBA" id="ARBA00022692"/>
    </source>
</evidence>
<reference evidence="15 16" key="1">
    <citation type="journal article" date="2017" name="Nat. Ecol. Evol.">
        <title>Scallop genome provides insights into evolution of bilaterian karyotype and development.</title>
        <authorList>
            <person name="Wang S."/>
            <person name="Zhang J."/>
            <person name="Jiao W."/>
            <person name="Li J."/>
            <person name="Xun X."/>
            <person name="Sun Y."/>
            <person name="Guo X."/>
            <person name="Huan P."/>
            <person name="Dong B."/>
            <person name="Zhang L."/>
            <person name="Hu X."/>
            <person name="Sun X."/>
            <person name="Wang J."/>
            <person name="Zhao C."/>
            <person name="Wang Y."/>
            <person name="Wang D."/>
            <person name="Huang X."/>
            <person name="Wang R."/>
            <person name="Lv J."/>
            <person name="Li Y."/>
            <person name="Zhang Z."/>
            <person name="Liu B."/>
            <person name="Lu W."/>
            <person name="Hui Y."/>
            <person name="Liang J."/>
            <person name="Zhou Z."/>
            <person name="Hou R."/>
            <person name="Li X."/>
            <person name="Liu Y."/>
            <person name="Li H."/>
            <person name="Ning X."/>
            <person name="Lin Y."/>
            <person name="Zhao L."/>
            <person name="Xing Q."/>
            <person name="Dou J."/>
            <person name="Li Y."/>
            <person name="Mao J."/>
            <person name="Guo H."/>
            <person name="Dou H."/>
            <person name="Li T."/>
            <person name="Mu C."/>
            <person name="Jiang W."/>
            <person name="Fu Q."/>
            <person name="Fu X."/>
            <person name="Miao Y."/>
            <person name="Liu J."/>
            <person name="Yu Q."/>
            <person name="Li R."/>
            <person name="Liao H."/>
            <person name="Li X."/>
            <person name="Kong Y."/>
            <person name="Jiang Z."/>
            <person name="Chourrout D."/>
            <person name="Li R."/>
            <person name="Bao Z."/>
        </authorList>
    </citation>
    <scope>NUCLEOTIDE SEQUENCE [LARGE SCALE GENOMIC DNA]</scope>
    <source>
        <strain evidence="15 16">PY_sf001</strain>
    </source>
</reference>
<protein>
    <recommendedName>
        <fullName evidence="4">glucose-6-phosphatase</fullName>
        <ecNumber evidence="4">3.1.3.9</ecNumber>
    </recommendedName>
</protein>
<dbReference type="Gene3D" id="1.20.144.10">
    <property type="entry name" value="Phosphatidic acid phosphatase type 2/haloperoxidase"/>
    <property type="match status" value="1"/>
</dbReference>
<evidence type="ECO:0000256" key="9">
    <source>
        <dbReference type="ARBA" id="ARBA00022989"/>
    </source>
</evidence>
<dbReference type="OrthoDB" id="6416209at2759"/>
<evidence type="ECO:0000256" key="12">
    <source>
        <dbReference type="PIRSR" id="PIRSR000905-2"/>
    </source>
</evidence>
<comment type="caution">
    <text evidence="15">The sequence shown here is derived from an EMBL/GenBank/DDBJ whole genome shotgun (WGS) entry which is preliminary data.</text>
</comment>
<gene>
    <name evidence="15" type="ORF">KP79_PYT15237</name>
</gene>
<comment type="similarity">
    <text evidence="3">Belongs to the glucose-6-phosphatase family.</text>
</comment>
<dbReference type="UniPathway" id="UPA00138"/>
<feature type="transmembrane region" description="Helical" evidence="13">
    <location>
        <begin position="318"/>
        <end position="343"/>
    </location>
</feature>
<dbReference type="GO" id="GO:0006094">
    <property type="term" value="P:gluconeogenesis"/>
    <property type="evidence" value="ECO:0007669"/>
    <property type="project" value="UniProtKB-UniPathway"/>
</dbReference>
<feature type="active site" description="Proton donor" evidence="11">
    <location>
        <position position="124"/>
    </location>
</feature>
<dbReference type="GO" id="GO:0004346">
    <property type="term" value="F:glucose-6-phosphatase activity"/>
    <property type="evidence" value="ECO:0007669"/>
    <property type="project" value="UniProtKB-EC"/>
</dbReference>
<feature type="binding site" evidence="12">
    <location>
        <position position="169"/>
    </location>
    <ligand>
        <name>substrate</name>
    </ligand>
</feature>
<keyword evidence="16" id="KW-1185">Reference proteome</keyword>
<sequence>MCIMDPVAEIHFYGWWALVYIQKQFSNYSEWMLFLSKLGDPRYAFLIYFPVAFCLSRSRGTQVLWVACSAEWLNAVLKLILHGDRPYWWVGETYKYKEKAELETMLPTQYNLTCETGPGSPSGHAMVTSAVFFVLVKGILDSRQKHQRIMQAALWTSFAAIILAVDISRVFIATHFPHQVIMGTLIGIGIGAIINMDVVASLRSKHYLLGTMVAVGGCMLTYYALLSLGYDPLWSIPMAHKWCATSTWVHPDTSLFFAVIRDISCLAGFGFSVYIFEKKSSEEKPGSVHIMSKILQIVSSLCVTLMSENIKLPRDSDAIFYGAAFIKFFLMVLVLVVQIPAVFDRCASKSNCTKKKNS</sequence>
<dbReference type="GO" id="GO:0051156">
    <property type="term" value="P:glucose 6-phosphate metabolic process"/>
    <property type="evidence" value="ECO:0007669"/>
    <property type="project" value="TreeGrafter"/>
</dbReference>
<keyword evidence="7" id="KW-0378">Hydrolase</keyword>
<dbReference type="EC" id="3.1.3.9" evidence="4"/>
<keyword evidence="6 13" id="KW-0812">Transmembrane</keyword>
<feature type="transmembrane region" description="Helical" evidence="13">
    <location>
        <begin position="152"/>
        <end position="174"/>
    </location>
</feature>
<feature type="domain" description="Phosphatidic acid phosphatase type 2/haloperoxidase" evidence="14">
    <location>
        <begin position="58"/>
        <end position="195"/>
    </location>
</feature>
<feature type="transmembrane region" description="Helical" evidence="13">
    <location>
        <begin position="255"/>
        <end position="276"/>
    </location>
</feature>
<proteinExistence type="inferred from homology"/>
<name>A0A210QZ82_MIZYE</name>
<evidence type="ECO:0000256" key="11">
    <source>
        <dbReference type="PIRSR" id="PIRSR000905-1"/>
    </source>
</evidence>
<evidence type="ECO:0000256" key="5">
    <source>
        <dbReference type="ARBA" id="ARBA00022432"/>
    </source>
</evidence>
<dbReference type="InterPro" id="IPR000326">
    <property type="entry name" value="PAP2/HPO"/>
</dbReference>
<evidence type="ECO:0000313" key="16">
    <source>
        <dbReference type="Proteomes" id="UP000242188"/>
    </source>
</evidence>
<dbReference type="GO" id="GO:0005789">
    <property type="term" value="C:endoplasmic reticulum membrane"/>
    <property type="evidence" value="ECO:0007669"/>
    <property type="project" value="UniProtKB-SubCell"/>
</dbReference>
<keyword evidence="8" id="KW-0256">Endoplasmic reticulum</keyword>
<evidence type="ECO:0000313" key="15">
    <source>
        <dbReference type="EMBL" id="OWF54078.1"/>
    </source>
</evidence>
<dbReference type="EMBL" id="NEDP02001165">
    <property type="protein sequence ID" value="OWF54078.1"/>
    <property type="molecule type" value="Genomic_DNA"/>
</dbReference>
<feature type="transmembrane region" description="Helical" evidence="13">
    <location>
        <begin position="207"/>
        <end position="225"/>
    </location>
</feature>
<evidence type="ECO:0000259" key="14">
    <source>
        <dbReference type="SMART" id="SM00014"/>
    </source>
</evidence>
<organism evidence="15 16">
    <name type="scientific">Mizuhopecten yessoensis</name>
    <name type="common">Japanese scallop</name>
    <name type="synonym">Patinopecten yessoensis</name>
    <dbReference type="NCBI Taxonomy" id="6573"/>
    <lineage>
        <taxon>Eukaryota</taxon>
        <taxon>Metazoa</taxon>
        <taxon>Spiralia</taxon>
        <taxon>Lophotrochozoa</taxon>
        <taxon>Mollusca</taxon>
        <taxon>Bivalvia</taxon>
        <taxon>Autobranchia</taxon>
        <taxon>Pteriomorphia</taxon>
        <taxon>Pectinida</taxon>
        <taxon>Pectinoidea</taxon>
        <taxon>Pectinidae</taxon>
        <taxon>Mizuhopecten</taxon>
    </lineage>
</organism>
<dbReference type="SMART" id="SM00014">
    <property type="entry name" value="acidPPc"/>
    <property type="match status" value="1"/>
</dbReference>
<dbReference type="STRING" id="6573.A0A210QZ82"/>
<dbReference type="AlphaFoldDB" id="A0A210QZ82"/>
<comment type="subcellular location">
    <subcellularLocation>
        <location evidence="1">Endoplasmic reticulum membrane</location>
        <topology evidence="1">Multi-pass membrane protein</topology>
    </subcellularLocation>
</comment>
<dbReference type="Proteomes" id="UP000242188">
    <property type="component" value="Unassembled WGS sequence"/>
</dbReference>
<feature type="binding site" evidence="12">
    <location>
        <position position="85"/>
    </location>
    <ligand>
        <name>substrate</name>
    </ligand>
</feature>
<evidence type="ECO:0000256" key="10">
    <source>
        <dbReference type="ARBA" id="ARBA00023136"/>
    </source>
</evidence>
<feature type="active site" description="Nucleophile" evidence="11">
    <location>
        <position position="175"/>
    </location>
</feature>
<keyword evidence="5" id="KW-0312">Gluconeogenesis</keyword>
<dbReference type="Pfam" id="PF01569">
    <property type="entry name" value="PAP2"/>
    <property type="match status" value="1"/>
</dbReference>
<keyword evidence="10 13" id="KW-0472">Membrane</keyword>
<dbReference type="PANTHER" id="PTHR12591:SF0">
    <property type="entry name" value="FI19814P1"/>
    <property type="match status" value="1"/>
</dbReference>
<dbReference type="InterPro" id="IPR036938">
    <property type="entry name" value="PAP2/HPO_sf"/>
</dbReference>
<keyword evidence="9 13" id="KW-1133">Transmembrane helix</keyword>
<evidence type="ECO:0000256" key="8">
    <source>
        <dbReference type="ARBA" id="ARBA00022824"/>
    </source>
</evidence>
<dbReference type="SUPFAM" id="SSF48317">
    <property type="entry name" value="Acid phosphatase/Vanadium-dependent haloperoxidase"/>
    <property type="match status" value="1"/>
</dbReference>
<evidence type="ECO:0000256" key="13">
    <source>
        <dbReference type="SAM" id="Phobius"/>
    </source>
</evidence>
<dbReference type="PANTHER" id="PTHR12591">
    <property type="entry name" value="GLUCOSE-6-PHOSPHATASE"/>
    <property type="match status" value="1"/>
</dbReference>
<feature type="transmembrane region" description="Helical" evidence="13">
    <location>
        <begin position="180"/>
        <end position="200"/>
    </location>
</feature>